<evidence type="ECO:0000313" key="3">
    <source>
        <dbReference type="Proteomes" id="UP000078561"/>
    </source>
</evidence>
<accession>A0A168SA58</accession>
<sequence>MRAVGFFVLISLLAGDIYAQGVSPTGKKDGTALYTAGRALPAGEYEFITQSKKSLSMIDPKNLLEPSDDDENSVWQLIQHKKTKFFSLHLKNQADLEKCVSTRWTVGDDDSDGGYPDAAVVSSFSIYKKTNVSYMSDY</sequence>
<evidence type="ECO:0000313" key="2">
    <source>
        <dbReference type="EMBL" id="SAM08137.1"/>
    </source>
</evidence>
<organism evidence="2">
    <name type="scientific">Absidia glauca</name>
    <name type="common">Pin mould</name>
    <dbReference type="NCBI Taxonomy" id="4829"/>
    <lineage>
        <taxon>Eukaryota</taxon>
        <taxon>Fungi</taxon>
        <taxon>Fungi incertae sedis</taxon>
        <taxon>Mucoromycota</taxon>
        <taxon>Mucoromycotina</taxon>
        <taxon>Mucoromycetes</taxon>
        <taxon>Mucorales</taxon>
        <taxon>Cunninghamellaceae</taxon>
        <taxon>Absidia</taxon>
    </lineage>
</organism>
<keyword evidence="3" id="KW-1185">Reference proteome</keyword>
<dbReference type="OrthoDB" id="2203282at2759"/>
<keyword evidence="1" id="KW-0732">Signal</keyword>
<gene>
    <name evidence="2" type="primary">ABSGL_13799.1 scaffold 14339</name>
</gene>
<dbReference type="EMBL" id="LT554888">
    <property type="protein sequence ID" value="SAM08137.1"/>
    <property type="molecule type" value="Genomic_DNA"/>
</dbReference>
<reference evidence="2" key="1">
    <citation type="submission" date="2016-04" db="EMBL/GenBank/DDBJ databases">
        <authorList>
            <person name="Evans L.H."/>
            <person name="Alamgir A."/>
            <person name="Owens N."/>
            <person name="Weber N.D."/>
            <person name="Virtaneva K."/>
            <person name="Barbian K."/>
            <person name="Babar A."/>
            <person name="Rosenke K."/>
        </authorList>
    </citation>
    <scope>NUCLEOTIDE SEQUENCE [LARGE SCALE GENOMIC DNA]</scope>
    <source>
        <strain evidence="2">CBS 101.48</strain>
    </source>
</reference>
<protein>
    <submittedName>
        <fullName evidence="2">Uncharacterized protein</fullName>
    </submittedName>
</protein>
<dbReference type="Proteomes" id="UP000078561">
    <property type="component" value="Unassembled WGS sequence"/>
</dbReference>
<feature type="signal peptide" evidence="1">
    <location>
        <begin position="1"/>
        <end position="19"/>
    </location>
</feature>
<dbReference type="AlphaFoldDB" id="A0A168SA58"/>
<evidence type="ECO:0000256" key="1">
    <source>
        <dbReference type="SAM" id="SignalP"/>
    </source>
</evidence>
<dbReference type="InParanoid" id="A0A168SA58"/>
<feature type="chain" id="PRO_5007900194" evidence="1">
    <location>
        <begin position="20"/>
        <end position="138"/>
    </location>
</feature>
<proteinExistence type="predicted"/>
<name>A0A168SA58_ABSGL</name>